<accession>G4QFZ9</accession>
<dbReference type="Proteomes" id="UP000009282">
    <property type="component" value="Chromosome"/>
</dbReference>
<organism evidence="1 2">
    <name type="scientific">Glaciecola nitratireducens (strain JCM 12485 / KCTC 12276 / FR1064)</name>
    <dbReference type="NCBI Taxonomy" id="1085623"/>
    <lineage>
        <taxon>Bacteria</taxon>
        <taxon>Pseudomonadati</taxon>
        <taxon>Pseudomonadota</taxon>
        <taxon>Gammaproteobacteria</taxon>
        <taxon>Alteromonadales</taxon>
        <taxon>Alteromonadaceae</taxon>
        <taxon>Brumicola</taxon>
    </lineage>
</organism>
<proteinExistence type="predicted"/>
<name>G4QFZ9_GLANF</name>
<evidence type="ECO:0000313" key="2">
    <source>
        <dbReference type="Proteomes" id="UP000009282"/>
    </source>
</evidence>
<dbReference type="EMBL" id="CP003060">
    <property type="protein sequence ID" value="AEP29090.1"/>
    <property type="molecule type" value="Genomic_DNA"/>
</dbReference>
<protein>
    <submittedName>
        <fullName evidence="1">Uncharacterized protein</fullName>
    </submittedName>
</protein>
<dbReference type="STRING" id="1085623.GNIT_0952"/>
<evidence type="ECO:0000313" key="1">
    <source>
        <dbReference type="EMBL" id="AEP29090.1"/>
    </source>
</evidence>
<sequence>MDKRISLEEDVIVKAFLYYIERALGYLYSSLLASFR</sequence>
<reference evidence="1 2" key="1">
    <citation type="journal article" date="2011" name="J. Bacteriol.">
        <title>Complete genome sequence of seawater bacterium Glaciecola nitratireducens FR1064T.</title>
        <authorList>
            <person name="Bian F."/>
            <person name="Qin Q.L."/>
            <person name="Xie B.B."/>
            <person name="Shu Y.L."/>
            <person name="Zhang X.Y."/>
            <person name="Yu Y."/>
            <person name="Chen B."/>
            <person name="Chen X.L."/>
            <person name="Zhou B.C."/>
            <person name="Zhang Y.Z."/>
        </authorList>
    </citation>
    <scope>NUCLEOTIDE SEQUENCE [LARGE SCALE GENOMIC DNA]</scope>
    <source>
        <strain evidence="2">JCM 12485 / KCTC 12276 / FR1064</strain>
    </source>
</reference>
<dbReference type="HOGENOM" id="CLU_3356423_0_0_6"/>
<dbReference type="AlphaFoldDB" id="G4QFZ9"/>
<gene>
    <name evidence="1" type="ordered locus">GNIT_0952</name>
</gene>
<dbReference type="KEGG" id="gni:GNIT_0952"/>
<keyword evidence="2" id="KW-1185">Reference proteome</keyword>